<evidence type="ECO:0000313" key="6">
    <source>
        <dbReference type="Proteomes" id="UP000439903"/>
    </source>
</evidence>
<dbReference type="Pfam" id="PF00326">
    <property type="entry name" value="Peptidase_S9"/>
    <property type="match status" value="1"/>
</dbReference>
<feature type="domain" description="Peptidase S9 prolyl oligopeptidase catalytic" evidence="4">
    <location>
        <begin position="432"/>
        <end position="656"/>
    </location>
</feature>
<accession>A0A8H3XEF0</accession>
<dbReference type="GO" id="GO:0006508">
    <property type="term" value="P:proteolysis"/>
    <property type="evidence" value="ECO:0007669"/>
    <property type="project" value="InterPro"/>
</dbReference>
<dbReference type="PANTHER" id="PTHR42776:SF27">
    <property type="entry name" value="DIPEPTIDYL PEPTIDASE FAMILY MEMBER 6"/>
    <property type="match status" value="1"/>
</dbReference>
<keyword evidence="6" id="KW-1185">Reference proteome</keyword>
<comment type="caution">
    <text evidence="5">The sequence shown here is derived from an EMBL/GenBank/DDBJ whole genome shotgun (WGS) entry which is preliminary data.</text>
</comment>
<dbReference type="SUPFAM" id="SSF82171">
    <property type="entry name" value="DPP6 N-terminal domain-like"/>
    <property type="match status" value="1"/>
</dbReference>
<dbReference type="EMBL" id="WTPW01001232">
    <property type="protein sequence ID" value="KAF0447965.1"/>
    <property type="molecule type" value="Genomic_DNA"/>
</dbReference>
<proteinExistence type="inferred from homology"/>
<evidence type="ECO:0000256" key="2">
    <source>
        <dbReference type="ARBA" id="ARBA00022801"/>
    </source>
</evidence>
<keyword evidence="5" id="KW-0031">Aminopeptidase</keyword>
<evidence type="ECO:0000259" key="4">
    <source>
        <dbReference type="Pfam" id="PF00326"/>
    </source>
</evidence>
<dbReference type="OrthoDB" id="416344at2759"/>
<dbReference type="Proteomes" id="UP000439903">
    <property type="component" value="Unassembled WGS sequence"/>
</dbReference>
<evidence type="ECO:0000256" key="1">
    <source>
        <dbReference type="ARBA" id="ARBA00010040"/>
    </source>
</evidence>
<sequence>MNCFEGFRFLFQILKAAIFPWISYTEAIICRKLLYGNPDRLSPKISYDGKYLAFMAPKDDVMNIFVCDPKDPNNKEKIKAVTSAKYHGIREYYWTYGNEILYSQDYKGDEYYKIYAFIIDTNQTKCLTPFNKTQSRLVHLSPKFPQDAIIKINKPDPTAYSLYKINIITGVYALIESSEYSFTEYVVDDSLKFRCATKITDDGGKEIYLKNQDSGKWELLITYGMDDTRSSYVISLDTSGNMYLVDSRDKEFNAIYKLDTNDKEKKLQLVAMPYDQKADINKILLHPTKRIPIAYSVAYLKDDWYPIDEKISLDLKVLREYNNGELDILSQTSDNSIWIIAFESGNQPPKYYLYDRFEQSIFHLFDSRPELEKYALGQVFPLIIKSRDQLDLVCYLTLPPGEHDSSTEYMPKHPLPLVLRVHGGPWTRDYYSFKVDSQFFASRGYAVLNVNFRSSVGLGKTLIRKGIGEWGKKMNDDLIVAVEYLISKNIVIKEKVAIYGVSYGGYATLASLAGLSLTKENDAEFTFACGIEYSGPSDLVQLVENMPEYWSSSKNELMYRLVGERNITKEEKKKILKSHSPINYINQITKPLLIAHGKNDPRVIYSGSEKIAHELHNRSTPIAYILYDDEGHGLLKPANRYLFAAFREKFLSIYLGGKFEEFDFNEDDIKNLNDKIIYATSRFKSHLANALKSNLNMNF</sequence>
<name>A0A8H3XEF0_GIGMA</name>
<dbReference type="AlphaFoldDB" id="A0A8H3XEF0"/>
<protein>
    <recommendedName>
        <fullName evidence="3">Dipeptidyl-peptidase V</fullName>
    </recommendedName>
</protein>
<dbReference type="GO" id="GO:0004252">
    <property type="term" value="F:serine-type endopeptidase activity"/>
    <property type="evidence" value="ECO:0007669"/>
    <property type="project" value="TreeGrafter"/>
</dbReference>
<keyword evidence="2" id="KW-0378">Hydrolase</keyword>
<gene>
    <name evidence="5" type="ORF">F8M41_002730</name>
</gene>
<dbReference type="InterPro" id="IPR011042">
    <property type="entry name" value="6-blade_b-propeller_TolB-like"/>
</dbReference>
<dbReference type="InterPro" id="IPR029058">
    <property type="entry name" value="AB_hydrolase_fold"/>
</dbReference>
<keyword evidence="5" id="KW-0645">Protease</keyword>
<dbReference type="SUPFAM" id="SSF53474">
    <property type="entry name" value="alpha/beta-Hydrolases"/>
    <property type="match status" value="1"/>
</dbReference>
<dbReference type="PANTHER" id="PTHR42776">
    <property type="entry name" value="SERINE PEPTIDASE S9 FAMILY MEMBER"/>
    <property type="match status" value="1"/>
</dbReference>
<dbReference type="Gene3D" id="3.40.50.1820">
    <property type="entry name" value="alpha/beta hydrolase"/>
    <property type="match status" value="1"/>
</dbReference>
<dbReference type="InterPro" id="IPR001375">
    <property type="entry name" value="Peptidase_S9_cat"/>
</dbReference>
<dbReference type="GO" id="GO:0004177">
    <property type="term" value="F:aminopeptidase activity"/>
    <property type="evidence" value="ECO:0007669"/>
    <property type="project" value="UniProtKB-KW"/>
</dbReference>
<evidence type="ECO:0000313" key="5">
    <source>
        <dbReference type="EMBL" id="KAF0447965.1"/>
    </source>
</evidence>
<organism evidence="5 6">
    <name type="scientific">Gigaspora margarita</name>
    <dbReference type="NCBI Taxonomy" id="4874"/>
    <lineage>
        <taxon>Eukaryota</taxon>
        <taxon>Fungi</taxon>
        <taxon>Fungi incertae sedis</taxon>
        <taxon>Mucoromycota</taxon>
        <taxon>Glomeromycotina</taxon>
        <taxon>Glomeromycetes</taxon>
        <taxon>Diversisporales</taxon>
        <taxon>Gigasporaceae</taxon>
        <taxon>Gigaspora</taxon>
    </lineage>
</organism>
<dbReference type="Gene3D" id="2.120.10.30">
    <property type="entry name" value="TolB, C-terminal domain"/>
    <property type="match status" value="1"/>
</dbReference>
<comment type="similarity">
    <text evidence="1">Belongs to the peptidase S9C family.</text>
</comment>
<reference evidence="5 6" key="1">
    <citation type="journal article" date="2019" name="Environ. Microbiol.">
        <title>At the nexus of three kingdoms: the genome of the mycorrhizal fungus Gigaspora margarita provides insights into plant, endobacterial and fungal interactions.</title>
        <authorList>
            <person name="Venice F."/>
            <person name="Ghignone S."/>
            <person name="Salvioli di Fossalunga A."/>
            <person name="Amselem J."/>
            <person name="Novero M."/>
            <person name="Xianan X."/>
            <person name="Sedzielewska Toro K."/>
            <person name="Morin E."/>
            <person name="Lipzen A."/>
            <person name="Grigoriev I.V."/>
            <person name="Henrissat B."/>
            <person name="Martin F.M."/>
            <person name="Bonfante P."/>
        </authorList>
    </citation>
    <scope>NUCLEOTIDE SEQUENCE [LARGE SCALE GENOMIC DNA]</scope>
    <source>
        <strain evidence="5 6">BEG34</strain>
    </source>
</reference>
<evidence type="ECO:0000256" key="3">
    <source>
        <dbReference type="ARBA" id="ARBA00032829"/>
    </source>
</evidence>